<dbReference type="SUPFAM" id="SSF52151">
    <property type="entry name" value="FabD/lysophospholipase-like"/>
    <property type="match status" value="1"/>
</dbReference>
<keyword evidence="2" id="KW-0597">Phosphoprotein</keyword>
<dbReference type="Pfam" id="PF02801">
    <property type="entry name" value="Ketoacyl-synt_C"/>
    <property type="match status" value="1"/>
</dbReference>
<dbReference type="CDD" id="cd05195">
    <property type="entry name" value="enoyl_red"/>
    <property type="match status" value="1"/>
</dbReference>
<dbReference type="PANTHER" id="PTHR43775">
    <property type="entry name" value="FATTY ACID SYNTHASE"/>
    <property type="match status" value="1"/>
</dbReference>
<dbReference type="InterPro" id="IPR016039">
    <property type="entry name" value="Thiolase-like"/>
</dbReference>
<dbReference type="InterPro" id="IPR036291">
    <property type="entry name" value="NAD(P)-bd_dom_sf"/>
</dbReference>
<dbReference type="Gene3D" id="3.40.47.10">
    <property type="match status" value="1"/>
</dbReference>
<sequence length="1878" mass="211338">MQQTNDKIVVSGIAGVFPNLKDVGEFYTNLDNKIQSFNDVDPYWKILTPGVSSVIGKMPFETKFDAGFFGVHYKQAEQMHPACRMLLELSVEAVMDSGIHPIDLKGSKTGVFMVNSGMEAGNEWVWHKLVSPNFGIVGSTWSTMAEWISYYFQLQGPSVSSDSGCSSSLYALNQAILAIRTGQCDNALICGFNVIQNPYQHFALHQLGVLNTEGNGNVFDDSCNGYIRSEAMTVIFVQKLQNAKRAYAEILNIKINCDGFKNMGSAHPSDKMMASLFQEAYAEVEIDPKSVTFLESHIAGTVVGLCQEIKAIERVFCSDKKTPMLVGSVKANIGHTEGVSGLVSLIKIFVGLQYNCILPNPEYKKLTKHSDALQNGKVVVLTKRVSLPNDEDVIIGCTSFGLGGTNAHVVLKHNNKSQSLEPRNFNRLVCFSARTIVSIKKIINSLGNNPTEDYLALLQNIFRHNIENHWHRAYTVVSNEKAESYVGLCTEKAQLCLIYPQCTKKWLKIAETMHKIPWLTKSIERVRNVFLSKNIDIVQLWTQQPELDFADLSFANIALQIVVTDFLKGLFQERIKYVQGFSSGAIASAYATERLQLENALFLAFELRNRLKKYSTAECVSEKIILTEMKLMCQETNKDFLENTATTITPNVLKVVVGSNESNGEFSFDSNTTLLHMLGRLYILGVDLNLEILYSSTSWPVKAPLISPCIQWQHENNWYVPKFTMRSSSIHVVTIILEHEHWKFLTGHIVDGRIVLPSAAYLSIAWNCYLILNRLIDQTKVLFEDVVFNRLTFLTKQKPLTLTVSFMKKQNKFEINEGNNCLVTGKIRTSATDSNFTNFLREAKPQQTMSTKDIYKKLNLQGYQNTNEFCCLQTASLDGKVGFVKWYNWITFFTSMQHFPLLTKELDGLHIPVKIDLITIDTQKHDQALNDYNNVVPIYYDVDSNMVSTPGVQLRNATFANIKKQSIDEPVLETYKFVPFDTTLSTENSIKVLIQLVVENVCNNILEVIEIVDSFSGNSKLLCPVILDVLKHEYPIDKHFTVYSTKLLDYPNITFANKTIEQLPFDLNLLIVPEGSKRQMIVEQILQKQNCFILSRETHNFKSFMHAEVISSHRTNLETFVLLRRNVEIPKKIIEIKSDLAWLEQLQLTLSKNEKVLLVAQNDSMSGILGLVCCLKQEVGQNVVCAFLINCDKKFDPEDDFYQSQLKKGLLFNVFTNNQWGSYRHLLLNQEQTYCEHVIGLTTNDKLSNVQYVQGSFTKASQENLIRVHYAGINDNDVLMPNGKINLNKQYRSNFGSDFAGEDSNCQKIMGIELSGEFSNLVSIDKSITCPIPHTWSMEDAVTVPTVYLTVLNALLKVARLKHGQSILIHSSTSGIGQAAINIALHYNCQIFATVGSKENRNYLKHLYPGILDCRIGNSHDTSFEQMVLKQTKGRGIDIILNSLADDKLHASLRCLACRGIFIELGKHDDTILLDTFSDGRSYNSITMDSFYDKTTKKKQLLSLLQQGIKAGYVKPLSRVVYHPNEFQEALRYMSLGNQTGKIVVKFKDESANKLLPIKATPRFFCDANKVYILIGGLGGVGIELADWLIQRNAKKLILVSRSGITTGYQNYKLNYWKKLGCKVLVSQDSLTTEEGCAKLLTIANAFGNVAGIFNLAMVLHDALIENQTKNSFNAVLAPKVLITKNIDTFSKIFCPYLRYFVVFSSIVCGRGNSGQTNYGMANSIAERICEQRRKEGYPALAIQWGSIGDVGFVVEKLSTVVPMYGLGKQQISSCLSVMDVFLTQKEPIVSSAVFDHKQVKRRSKSEDMLNTVAEILAITNLKHVSMYTRLSNLGMDSISNAQLKQYLSTECSMHFSVNELRNMTLQMLVEKNNTIKQ</sequence>
<proteinExistence type="predicted"/>
<dbReference type="InterPro" id="IPR032821">
    <property type="entry name" value="PKS_assoc"/>
</dbReference>
<dbReference type="PANTHER" id="PTHR43775:SF23">
    <property type="entry name" value="FATTY ACID SYNTHASE 3"/>
    <property type="match status" value="1"/>
</dbReference>
<dbReference type="CDD" id="cd00833">
    <property type="entry name" value="PKS"/>
    <property type="match status" value="1"/>
</dbReference>
<comment type="caution">
    <text evidence="5">The sequence shown here is derived from an EMBL/GenBank/DDBJ whole genome shotgun (WGS) entry which is preliminary data.</text>
</comment>
<evidence type="ECO:0000256" key="3">
    <source>
        <dbReference type="ARBA" id="ARBA00022679"/>
    </source>
</evidence>
<dbReference type="InterPro" id="IPR016035">
    <property type="entry name" value="Acyl_Trfase/lysoPLipase"/>
</dbReference>
<evidence type="ECO:0000259" key="4">
    <source>
        <dbReference type="PROSITE" id="PS52004"/>
    </source>
</evidence>
<dbReference type="PROSITE" id="PS52004">
    <property type="entry name" value="KS3_2"/>
    <property type="match status" value="1"/>
</dbReference>
<dbReference type="Gene3D" id="3.40.366.10">
    <property type="entry name" value="Malonyl-Coenzyme A Acyl Carrier Protein, domain 2"/>
    <property type="match status" value="1"/>
</dbReference>
<dbReference type="SUPFAM" id="SSF47336">
    <property type="entry name" value="ACP-like"/>
    <property type="match status" value="1"/>
</dbReference>
<dbReference type="InterPro" id="IPR013968">
    <property type="entry name" value="PKS_KR"/>
</dbReference>
<organism evidence="5 6">
    <name type="scientific">Aquatica leii</name>
    <dbReference type="NCBI Taxonomy" id="1421715"/>
    <lineage>
        <taxon>Eukaryota</taxon>
        <taxon>Metazoa</taxon>
        <taxon>Ecdysozoa</taxon>
        <taxon>Arthropoda</taxon>
        <taxon>Hexapoda</taxon>
        <taxon>Insecta</taxon>
        <taxon>Pterygota</taxon>
        <taxon>Neoptera</taxon>
        <taxon>Endopterygota</taxon>
        <taxon>Coleoptera</taxon>
        <taxon>Polyphaga</taxon>
        <taxon>Elateriformia</taxon>
        <taxon>Elateroidea</taxon>
        <taxon>Lampyridae</taxon>
        <taxon>Luciolinae</taxon>
        <taxon>Aquatica</taxon>
    </lineage>
</organism>
<gene>
    <name evidence="5" type="ORF">RN001_010682</name>
</gene>
<feature type="domain" description="Ketosynthase family 3 (KS3)" evidence="4">
    <location>
        <begin position="5"/>
        <end position="413"/>
    </location>
</feature>
<dbReference type="Gene3D" id="3.90.180.10">
    <property type="entry name" value="Medium-chain alcohol dehydrogenases, catalytic domain"/>
    <property type="match status" value="1"/>
</dbReference>
<dbReference type="Pfam" id="PF21089">
    <property type="entry name" value="PKS_DH_N"/>
    <property type="match status" value="1"/>
</dbReference>
<dbReference type="InterPro" id="IPR011032">
    <property type="entry name" value="GroES-like_sf"/>
</dbReference>
<dbReference type="Pfam" id="PF16197">
    <property type="entry name" value="KAsynt_C_assoc"/>
    <property type="match status" value="1"/>
</dbReference>
<evidence type="ECO:0000256" key="2">
    <source>
        <dbReference type="ARBA" id="ARBA00022553"/>
    </source>
</evidence>
<dbReference type="InterPro" id="IPR057326">
    <property type="entry name" value="KR_dom"/>
</dbReference>
<dbReference type="Gene3D" id="3.10.129.110">
    <property type="entry name" value="Polyketide synthase dehydratase"/>
    <property type="match status" value="1"/>
</dbReference>
<dbReference type="EMBL" id="JARPUR010000004">
    <property type="protein sequence ID" value="KAK4878176.1"/>
    <property type="molecule type" value="Genomic_DNA"/>
</dbReference>
<dbReference type="Gene3D" id="3.40.50.720">
    <property type="entry name" value="NAD(P)-binding Rossmann-like Domain"/>
    <property type="match status" value="1"/>
</dbReference>
<dbReference type="InterPro" id="IPR020841">
    <property type="entry name" value="PKS_Beta-ketoAc_synthase_dom"/>
</dbReference>
<dbReference type="InterPro" id="IPR049391">
    <property type="entry name" value="FAS_pseudo-KR"/>
</dbReference>
<dbReference type="SUPFAM" id="SSF53901">
    <property type="entry name" value="Thiolase-like"/>
    <property type="match status" value="1"/>
</dbReference>
<dbReference type="GO" id="GO:0016787">
    <property type="term" value="F:hydrolase activity"/>
    <property type="evidence" value="ECO:0007669"/>
    <property type="project" value="UniProtKB-KW"/>
</dbReference>
<evidence type="ECO:0000313" key="6">
    <source>
        <dbReference type="Proteomes" id="UP001353858"/>
    </source>
</evidence>
<dbReference type="GO" id="GO:0006633">
    <property type="term" value="P:fatty acid biosynthetic process"/>
    <property type="evidence" value="ECO:0007669"/>
    <property type="project" value="UniProtKB-KW"/>
</dbReference>
<dbReference type="InterPro" id="IPR001227">
    <property type="entry name" value="Ac_transferase_dom_sf"/>
</dbReference>
<dbReference type="Gene3D" id="3.30.70.3290">
    <property type="match status" value="2"/>
</dbReference>
<dbReference type="SMART" id="SM00829">
    <property type="entry name" value="PKS_ER"/>
    <property type="match status" value="1"/>
</dbReference>
<evidence type="ECO:0000256" key="1">
    <source>
        <dbReference type="ARBA" id="ARBA00022450"/>
    </source>
</evidence>
<accession>A0AAN7S8N4</accession>
<dbReference type="InterPro" id="IPR014031">
    <property type="entry name" value="Ketoacyl_synth_C"/>
</dbReference>
<dbReference type="SMART" id="SM00822">
    <property type="entry name" value="PKS_KR"/>
    <property type="match status" value="1"/>
</dbReference>
<dbReference type="Pfam" id="PF08659">
    <property type="entry name" value="KR"/>
    <property type="match status" value="1"/>
</dbReference>
<dbReference type="GO" id="GO:0016491">
    <property type="term" value="F:oxidoreductase activity"/>
    <property type="evidence" value="ECO:0007669"/>
    <property type="project" value="UniProtKB-KW"/>
</dbReference>
<keyword evidence="1" id="KW-0596">Phosphopantetheine</keyword>
<evidence type="ECO:0000313" key="5">
    <source>
        <dbReference type="EMBL" id="KAK4878176.1"/>
    </source>
</evidence>
<dbReference type="InterPro" id="IPR050091">
    <property type="entry name" value="PKS_NRPS_Biosynth_Enz"/>
</dbReference>
<name>A0AAN7S8N4_9COLE</name>
<dbReference type="Proteomes" id="UP001353858">
    <property type="component" value="Unassembled WGS sequence"/>
</dbReference>
<dbReference type="InterPro" id="IPR049552">
    <property type="entry name" value="PKS_DH_N"/>
</dbReference>
<keyword evidence="3" id="KW-0808">Transferase</keyword>
<dbReference type="InterPro" id="IPR020843">
    <property type="entry name" value="ER"/>
</dbReference>
<dbReference type="InterPro" id="IPR014030">
    <property type="entry name" value="Ketoacyl_synth_N"/>
</dbReference>
<dbReference type="SUPFAM" id="SSF51735">
    <property type="entry name" value="NAD(P)-binding Rossmann-fold domains"/>
    <property type="match status" value="2"/>
</dbReference>
<dbReference type="SUPFAM" id="SSF50129">
    <property type="entry name" value="GroES-like"/>
    <property type="match status" value="1"/>
</dbReference>
<dbReference type="Pfam" id="PF00109">
    <property type="entry name" value="ketoacyl-synt"/>
    <property type="match status" value="1"/>
</dbReference>
<dbReference type="SMART" id="SM00825">
    <property type="entry name" value="PKS_KS"/>
    <property type="match status" value="1"/>
</dbReference>
<protein>
    <recommendedName>
        <fullName evidence="4">Ketosynthase family 3 (KS3) domain-containing protein</fullName>
    </recommendedName>
</protein>
<dbReference type="Gene3D" id="1.10.1200.10">
    <property type="entry name" value="ACP-like"/>
    <property type="match status" value="1"/>
</dbReference>
<dbReference type="InterPro" id="IPR042104">
    <property type="entry name" value="PKS_dehydratase_sf"/>
</dbReference>
<reference evidence="6" key="1">
    <citation type="submission" date="2023-01" db="EMBL/GenBank/DDBJ databases">
        <title>Key to firefly adult light organ development and bioluminescence: homeobox transcription factors regulate luciferase expression and transportation to peroxisome.</title>
        <authorList>
            <person name="Fu X."/>
        </authorList>
    </citation>
    <scope>NUCLEOTIDE SEQUENCE [LARGE SCALE GENOMIC DNA]</scope>
</reference>
<dbReference type="GO" id="GO:0004312">
    <property type="term" value="F:fatty acid synthase activity"/>
    <property type="evidence" value="ECO:0007669"/>
    <property type="project" value="UniProtKB-EC"/>
</dbReference>
<dbReference type="Pfam" id="PF13602">
    <property type="entry name" value="ADH_zinc_N_2"/>
    <property type="match status" value="1"/>
</dbReference>
<dbReference type="InterPro" id="IPR036736">
    <property type="entry name" value="ACP-like_sf"/>
</dbReference>
<keyword evidence="6" id="KW-1185">Reference proteome</keyword>
<dbReference type="Pfam" id="PF21149">
    <property type="entry name" value="FAS_pseudo-KR"/>
    <property type="match status" value="1"/>
</dbReference>